<evidence type="ECO:0000259" key="4">
    <source>
        <dbReference type="Pfam" id="PF14033"/>
    </source>
</evidence>
<feature type="domain" description="Acyclic terpene utilisation N-terminal" evidence="3">
    <location>
        <begin position="1000"/>
        <end position="1450"/>
    </location>
</feature>
<feature type="domain" description="DUF4246" evidence="5">
    <location>
        <begin position="15"/>
        <end position="86"/>
    </location>
</feature>
<comment type="caution">
    <text evidence="7">The sequence shown here is derived from an EMBL/GenBank/DDBJ whole genome shotgun (WGS) entry which is preliminary data.</text>
</comment>
<dbReference type="InterPro" id="IPR037175">
    <property type="entry name" value="KFase_sf"/>
</dbReference>
<keyword evidence="8" id="KW-1185">Reference proteome</keyword>
<evidence type="ECO:0000256" key="2">
    <source>
        <dbReference type="SAM" id="MobiDB-lite"/>
    </source>
</evidence>
<dbReference type="Proteomes" id="UP000574317">
    <property type="component" value="Unassembled WGS sequence"/>
</dbReference>
<name>A0A8H5JTV0_9HYPO</name>
<proteinExistence type="inferred from homology"/>
<dbReference type="InterPro" id="IPR049207">
    <property type="entry name" value="DUF4246_N"/>
</dbReference>
<evidence type="ECO:0000313" key="7">
    <source>
        <dbReference type="EMBL" id="KAF5560030.1"/>
    </source>
</evidence>
<dbReference type="InterPro" id="IPR049192">
    <property type="entry name" value="DUF4246_C"/>
</dbReference>
<dbReference type="PANTHER" id="PTHR47585">
    <property type="match status" value="1"/>
</dbReference>
<reference evidence="7 8" key="1">
    <citation type="submission" date="2020-05" db="EMBL/GenBank/DDBJ databases">
        <title>Identification and distribution of gene clusters putatively required for synthesis of sphingolipid metabolism inhibitors in phylogenetically diverse species of the filamentous fungus Fusarium.</title>
        <authorList>
            <person name="Kim H.-S."/>
            <person name="Busman M."/>
            <person name="Brown D.W."/>
            <person name="Divon H."/>
            <person name="Uhlig S."/>
            <person name="Proctor R.H."/>
        </authorList>
    </citation>
    <scope>NUCLEOTIDE SEQUENCE [LARGE SCALE GENOMIC DNA]</scope>
    <source>
        <strain evidence="7 8">NRRL 25196</strain>
    </source>
</reference>
<organism evidence="7 8">
    <name type="scientific">Fusarium napiforme</name>
    <dbReference type="NCBI Taxonomy" id="42672"/>
    <lineage>
        <taxon>Eukaryota</taxon>
        <taxon>Fungi</taxon>
        <taxon>Dikarya</taxon>
        <taxon>Ascomycota</taxon>
        <taxon>Pezizomycotina</taxon>
        <taxon>Sordariomycetes</taxon>
        <taxon>Hypocreomycetidae</taxon>
        <taxon>Hypocreales</taxon>
        <taxon>Nectriaceae</taxon>
        <taxon>Fusarium</taxon>
        <taxon>Fusarium fujikuroi species complex</taxon>
    </lineage>
</organism>
<dbReference type="Pfam" id="PF23544">
    <property type="entry name" value="AtuA_ferredoxin"/>
    <property type="match status" value="1"/>
</dbReference>
<protein>
    <submittedName>
        <fullName evidence="7">DUF1446 domain-containing protein</fullName>
    </submittedName>
</protein>
<accession>A0A8H5JTV0</accession>
<dbReference type="GO" id="GO:0019441">
    <property type="term" value="P:L-tryptophan catabolic process to kynurenine"/>
    <property type="evidence" value="ECO:0007669"/>
    <property type="project" value="InterPro"/>
</dbReference>
<dbReference type="InterPro" id="IPR010839">
    <property type="entry name" value="AtuA_N"/>
</dbReference>
<dbReference type="InterPro" id="IPR007325">
    <property type="entry name" value="KFase/CYL"/>
</dbReference>
<gene>
    <name evidence="7" type="ORF">FNAPI_4430</name>
</gene>
<evidence type="ECO:0000256" key="1">
    <source>
        <dbReference type="ARBA" id="ARBA00007865"/>
    </source>
</evidence>
<sequence>MYPREKPDPPTVGCYPGLGMNLRYHDCHHKGEMYPIGIHYNSPGAKSDMLLVREAVMMVVMNQLTAKPNWHIKVFDETIAEKWIQEALALPVDPLYDEIVQNKNPGTRHWHKYGPNRLKYILDRGCLEYCIKELRVKAKFFEKTGLIPALDANATVIKSDMFIDQSLHERLRGAFAKLKEEQKDNPDWHPRSYDMVQNLVHPSLYPLVYGRSRVFRDEVVGVGDAVEKWSGKGEVIPKKPADVPEEYNGRYEFAGRKTHELFWSDSYQWLPSNVKLMDDGSVKLTSYINNLHPKHTDIYETVEKLIERALPAWDHSVSFVRDWNVVSAGRTKARFPRPENPDDDNEANWTPRIDDWTPDDAGEVEYEDVIRDADGDLLYDTRKKNAWEEIREPVQPEAPEFKAWDYGVKPGMSLRERFKDLQVIVKMASIELTPDMPVFPPGGWHVEGQMNEHIVGTALYYLDSENVKPSYLQFRMQTDYYQEDWNVGQEAYGWMEQVYGTRLNGGDCLQRYGKIETKQGRLLAFPNVFHHRVSHVELDDMSKPGHRRFIALWLVDPRTRIINTGNVPPQQKSWWMEATFGGLSGDDATKIPNAVAKLAAQGEPEHPGLKAAAESGRPLPAELVSMVEAEADDSATPMSLEEAKEHRLKLMDERTRYQRDAEEKWSAIQRLGFGVGLKDVVQLRYSKSTAKDSGCRRYQQRISLTEGHDEQANDGVAHTLGADSGGKNLSAVNVADGIDACGVESNKDEQEEYTSCVDGVVVLVLGSSSSSLPGYSTRQFGSQRTGVYYNGWTHEKLKRSNDLGIHKMCDRGGIVGRGILVDWLSWWEHENPGIEPPSAISCHKIPISELEATLAYQGTETRHGDILIVRSGFVRWHNNAKADIRALGTKKQHYMIGLENSDETVRWLYSKHFSAVAGDTMGFEAWPYPEDCCLHEWLLVQWGTPIGELWDLEPLAEECKNVDVRTTATQLFPPLKRFEFLNCHQTTALKMGSQINRRPVRVAPASGAITDMVENLADLAQNADVDFIVGDWLSEYNMAERGMLKAQRSESPNLDAAPAFEQQFVDSFQSALPDLAARKIKMAVNAGACDTELLYQRIQKIVEDSGIELRVAWIEGDEVLDAVQQYVSEGTKLRNITTGQSFQEWGHSPVYAQCYLGSRGISQAFINGADIVLCGRVADAAPTMGAAAYWHGWSSTQYQELSHALIAGHLIECSYYVTGGNYTGFKRLPQGKSPLLNMPIARIQSDGSFFIECHHSKDRGGEVSVNTCRSQLLYELQGKRYYNSDVVAIVDQVKMEQAGPDSVFVHNIGFEKPPPTTKVGLTAPGGYQAEVHYFIVGLDAEDKAALLEKQLRFYLDVESMSKLAFTVSGTCPSNPASQDAATIDVRVFAQAPHADALSPAKFRNKCWNIVMSIYPGATFAVDDRQAFPKPYNEYFVTIMPQALVKHRAHLPWREHVIDIEPPTDTVPYVHQQEVQPVSEPQPLLSFGPSIMAPLGYIVHARSGDKGSDCNIGFFVRHEDEYAWLKSLLTVDRIIDILQNDYNGGRVERFELPNIHAVHFLLKDHLDRGVAASSTYDVLGKNVAEYLRAKHVPIPRKSLDRGRI</sequence>
<feature type="domain" description="AtuA-like ferredoxin-fold" evidence="6">
    <location>
        <begin position="1493"/>
        <end position="1591"/>
    </location>
</feature>
<dbReference type="PANTHER" id="PTHR47585:SF2">
    <property type="entry name" value="DUF1446 DOMAIN PROTEIN (AFU_ORTHOLOGUE AFUA_6G11420)"/>
    <property type="match status" value="1"/>
</dbReference>
<dbReference type="GO" id="GO:0004061">
    <property type="term" value="F:arylformamidase activity"/>
    <property type="evidence" value="ECO:0007669"/>
    <property type="project" value="InterPro"/>
</dbReference>
<dbReference type="Pfam" id="PF14033">
    <property type="entry name" value="DUF4246"/>
    <property type="match status" value="1"/>
</dbReference>
<dbReference type="Pfam" id="PF21666">
    <property type="entry name" value="DUF4246_N"/>
    <property type="match status" value="1"/>
</dbReference>
<comment type="similarity">
    <text evidence="1">Belongs to the Cyclase 1 superfamily.</text>
</comment>
<feature type="region of interest" description="Disordered" evidence="2">
    <location>
        <begin position="334"/>
        <end position="355"/>
    </location>
</feature>
<feature type="domain" description="DUF4246" evidence="4">
    <location>
        <begin position="126"/>
        <end position="577"/>
    </location>
</feature>
<dbReference type="Pfam" id="PF07287">
    <property type="entry name" value="AtuA"/>
    <property type="match status" value="1"/>
</dbReference>
<dbReference type="Gene3D" id="3.50.30.50">
    <property type="entry name" value="Putative cyclase"/>
    <property type="match status" value="1"/>
</dbReference>
<evidence type="ECO:0000259" key="6">
    <source>
        <dbReference type="Pfam" id="PF23544"/>
    </source>
</evidence>
<evidence type="ECO:0000259" key="3">
    <source>
        <dbReference type="Pfam" id="PF07287"/>
    </source>
</evidence>
<dbReference type="InterPro" id="IPR056362">
    <property type="entry name" value="AtuA-like_ferredoxin_dom"/>
</dbReference>
<evidence type="ECO:0000313" key="8">
    <source>
        <dbReference type="Proteomes" id="UP000574317"/>
    </source>
</evidence>
<dbReference type="Pfam" id="PF04199">
    <property type="entry name" value="Cyclase"/>
    <property type="match status" value="1"/>
</dbReference>
<evidence type="ECO:0000259" key="5">
    <source>
        <dbReference type="Pfam" id="PF21666"/>
    </source>
</evidence>
<dbReference type="EMBL" id="JAAOAO010000160">
    <property type="protein sequence ID" value="KAF5560030.1"/>
    <property type="molecule type" value="Genomic_DNA"/>
</dbReference>